<reference evidence="1" key="1">
    <citation type="submission" date="2021-01" db="EMBL/GenBank/DDBJ databases">
        <authorList>
            <person name="Kaushik A."/>
        </authorList>
    </citation>
    <scope>NUCLEOTIDE SEQUENCE</scope>
    <source>
        <strain evidence="1">AG4-R118</strain>
    </source>
</reference>
<evidence type="ECO:0008006" key="3">
    <source>
        <dbReference type="Google" id="ProtNLM"/>
    </source>
</evidence>
<organism evidence="1 2">
    <name type="scientific">Rhizoctonia solani</name>
    <dbReference type="NCBI Taxonomy" id="456999"/>
    <lineage>
        <taxon>Eukaryota</taxon>
        <taxon>Fungi</taxon>
        <taxon>Dikarya</taxon>
        <taxon>Basidiomycota</taxon>
        <taxon>Agaricomycotina</taxon>
        <taxon>Agaricomycetes</taxon>
        <taxon>Cantharellales</taxon>
        <taxon>Ceratobasidiaceae</taxon>
        <taxon>Rhizoctonia</taxon>
    </lineage>
</organism>
<dbReference type="InterPro" id="IPR011333">
    <property type="entry name" value="SKP1/BTB/POZ_sf"/>
</dbReference>
<dbReference type="Gene3D" id="3.30.710.10">
    <property type="entry name" value="Potassium Channel Kv1.1, Chain A"/>
    <property type="match status" value="1"/>
</dbReference>
<dbReference type="PANTHER" id="PTHR31758:SF2">
    <property type="entry name" value="BTB_POZ DOMAIN-CONTAINING PROTEIN YLR108C"/>
    <property type="match status" value="1"/>
</dbReference>
<comment type="caution">
    <text evidence="1">The sequence shown here is derived from an EMBL/GenBank/DDBJ whole genome shotgun (WGS) entry which is preliminary data.</text>
</comment>
<dbReference type="PANTHER" id="PTHR31758">
    <property type="entry name" value="BTB/POZ DOMAIN-CONTAINING PROTEIN YLR108C"/>
    <property type="match status" value="1"/>
</dbReference>
<dbReference type="Proteomes" id="UP000663888">
    <property type="component" value="Unassembled WGS sequence"/>
</dbReference>
<sequence>MEYEPKYTVVLRGQEFVLTKSQIEFDSPNYFTACFLGDFQEAQTKRLELSRNPDLFKLIVEYLCGYEILPLDDKSVPSSMPLEAGLRNLRADALFYQLKGLVKSCDNMAQSHGRSIPSNKLFMAIGYTVGFPIMTDDDPSKIMLDRLHLLKYAMTPEKSWTTIVTPGKLARMGELQLPEAFIDFEGLQIVSGIEILAREVVGDYYQKGWKLIGWRFQPTDIHPGGHKTEVLIVLEDMRCNCKQSFQ</sequence>
<evidence type="ECO:0000313" key="1">
    <source>
        <dbReference type="EMBL" id="CAE6499338.1"/>
    </source>
</evidence>
<accession>A0A8H3CWV7</accession>
<protein>
    <recommendedName>
        <fullName evidence="3">BTB domain-containing protein</fullName>
    </recommendedName>
</protein>
<gene>
    <name evidence="1" type="ORF">RDB_LOCUS151103</name>
</gene>
<dbReference type="EMBL" id="CAJMWX010001624">
    <property type="protein sequence ID" value="CAE6499338.1"/>
    <property type="molecule type" value="Genomic_DNA"/>
</dbReference>
<dbReference type="SUPFAM" id="SSF54695">
    <property type="entry name" value="POZ domain"/>
    <property type="match status" value="1"/>
</dbReference>
<proteinExistence type="predicted"/>
<name>A0A8H3CWV7_9AGAM</name>
<dbReference type="AlphaFoldDB" id="A0A8H3CWV7"/>
<evidence type="ECO:0000313" key="2">
    <source>
        <dbReference type="Proteomes" id="UP000663888"/>
    </source>
</evidence>